<feature type="transmembrane region" description="Helical" evidence="6">
    <location>
        <begin position="191"/>
        <end position="210"/>
    </location>
</feature>
<name>A0A2X4WJJ5_LEDLE</name>
<evidence type="ECO:0000256" key="3">
    <source>
        <dbReference type="ARBA" id="ARBA00022692"/>
    </source>
</evidence>
<dbReference type="InterPro" id="IPR004869">
    <property type="entry name" value="MMPL_dom"/>
</dbReference>
<proteinExistence type="predicted"/>
<evidence type="ECO:0000256" key="6">
    <source>
        <dbReference type="SAM" id="Phobius"/>
    </source>
</evidence>
<keyword evidence="4 6" id="KW-1133">Transmembrane helix</keyword>
<dbReference type="Gene3D" id="1.20.1640.10">
    <property type="entry name" value="Multidrug efflux transporter AcrB transmembrane domain"/>
    <property type="match status" value="2"/>
</dbReference>
<evidence type="ECO:0000256" key="4">
    <source>
        <dbReference type="ARBA" id="ARBA00022989"/>
    </source>
</evidence>
<keyword evidence="5 6" id="KW-0472">Membrane</keyword>
<organism evidence="8 9">
    <name type="scientific">Lederbergia lenta</name>
    <name type="common">Bacillus lentus</name>
    <dbReference type="NCBI Taxonomy" id="1467"/>
    <lineage>
        <taxon>Bacteria</taxon>
        <taxon>Bacillati</taxon>
        <taxon>Bacillota</taxon>
        <taxon>Bacilli</taxon>
        <taxon>Bacillales</taxon>
        <taxon>Bacillaceae</taxon>
        <taxon>Lederbergia</taxon>
    </lineage>
</organism>
<feature type="transmembrane region" description="Helical" evidence="6">
    <location>
        <begin position="376"/>
        <end position="393"/>
    </location>
</feature>
<feature type="transmembrane region" description="Helical" evidence="6">
    <location>
        <begin position="286"/>
        <end position="307"/>
    </location>
</feature>
<dbReference type="PANTHER" id="PTHR33406">
    <property type="entry name" value="MEMBRANE PROTEIN MJ1562-RELATED"/>
    <property type="match status" value="1"/>
</dbReference>
<dbReference type="PROSITE" id="PS50156">
    <property type="entry name" value="SSD"/>
    <property type="match status" value="1"/>
</dbReference>
<dbReference type="Pfam" id="PF03176">
    <property type="entry name" value="MMPL"/>
    <property type="match status" value="2"/>
</dbReference>
<dbReference type="EMBL" id="LS483476">
    <property type="protein sequence ID" value="SQI63059.1"/>
    <property type="molecule type" value="Genomic_DNA"/>
</dbReference>
<evidence type="ECO:0000313" key="8">
    <source>
        <dbReference type="EMBL" id="SQI63059.1"/>
    </source>
</evidence>
<evidence type="ECO:0000256" key="1">
    <source>
        <dbReference type="ARBA" id="ARBA00004651"/>
    </source>
</evidence>
<evidence type="ECO:0000256" key="5">
    <source>
        <dbReference type="ARBA" id="ARBA00023136"/>
    </source>
</evidence>
<accession>A0A2X4WJJ5</accession>
<evidence type="ECO:0000313" key="9">
    <source>
        <dbReference type="Proteomes" id="UP000249134"/>
    </source>
</evidence>
<reference evidence="8 9" key="1">
    <citation type="submission" date="2018-06" db="EMBL/GenBank/DDBJ databases">
        <authorList>
            <consortium name="Pathogen Informatics"/>
            <person name="Doyle S."/>
        </authorList>
    </citation>
    <scope>NUCLEOTIDE SEQUENCE [LARGE SCALE GENOMIC DNA]</scope>
    <source>
        <strain evidence="8 9">NCTC4824</strain>
    </source>
</reference>
<dbReference type="SUPFAM" id="SSF82866">
    <property type="entry name" value="Multidrug efflux transporter AcrB transmembrane domain"/>
    <property type="match status" value="2"/>
</dbReference>
<keyword evidence="2" id="KW-1003">Cell membrane</keyword>
<dbReference type="AlphaFoldDB" id="A0A2X4WJJ5"/>
<feature type="domain" description="SSD" evidence="7">
    <location>
        <begin position="211"/>
        <end position="340"/>
    </location>
</feature>
<gene>
    <name evidence="8" type="primary">ydgH_4</name>
    <name evidence="8" type="ORF">NCTC4824_03890</name>
</gene>
<feature type="transmembrane region" description="Helical" evidence="6">
    <location>
        <begin position="245"/>
        <end position="265"/>
    </location>
</feature>
<evidence type="ECO:0000259" key="7">
    <source>
        <dbReference type="PROSITE" id="PS50156"/>
    </source>
</evidence>
<feature type="transmembrane region" description="Helical" evidence="6">
    <location>
        <begin position="677"/>
        <end position="700"/>
    </location>
</feature>
<dbReference type="STRING" id="1348624.GCA_001591545_03045"/>
<feature type="transmembrane region" description="Helical" evidence="6">
    <location>
        <begin position="568"/>
        <end position="585"/>
    </location>
</feature>
<dbReference type="RefSeq" id="WP_066143964.1">
    <property type="nucleotide sequence ID" value="NZ_CBCSGM010000004.1"/>
</dbReference>
<evidence type="ECO:0000256" key="2">
    <source>
        <dbReference type="ARBA" id="ARBA00022475"/>
    </source>
</evidence>
<protein>
    <submittedName>
        <fullName evidence="8">Putative transporter</fullName>
    </submittedName>
</protein>
<feature type="transmembrane region" description="Helical" evidence="6">
    <location>
        <begin position="15"/>
        <end position="34"/>
    </location>
</feature>
<dbReference type="InterPro" id="IPR000731">
    <property type="entry name" value="SSD"/>
</dbReference>
<feature type="transmembrane region" description="Helical" evidence="6">
    <location>
        <begin position="635"/>
        <end position="656"/>
    </location>
</feature>
<sequence>MHYFFNMISNMISKLRWGIVTIWIVIVIVASIFAGQLTPLLSGGGWTVGGSDSLKTNELLAKDFTGRSETSLTLVVRDNQHQVETEEYKQKLQETLDYIENNEKLKVASMYTYLNAPEQAKDGLIGDDYTTIAFVGFNEDEGFARNELPSLQKDIKKHFENEKLEVYLVGAASFWGEINVLSQEGLAKAELITLPLVLIILLLVFGSLVAALTPLLVAVASVVTTLGIMTLIAQQTELSIFVTNAATMLGLGVGIDYSLFIVNRFREEIGKYGDKKKALSVTMKTAGHAVFFSALTIIACMSVLFMVDLGVIQSIALGAMAIVAVTLVVSLTLLPAFLYILGNNINKGKIPFLNKSKNKQSNFWHSWSHKMMKRPMLFLIISLIILGVMAFPSKDLNTFTPDARILPIESDSRKGYEIIQEDFGEGHTSPIYVTVESKNKGFVEQKNVEYLSKLTTQLKQLDNVETINSLPILFGDVDTEILVQTLSDWDSLPEDLKGLVNRYIDRGKMVSIVEVIPAKSAASMETRELVSEINNTMDELNLPRDLDAFVGGETAEGIDSNKVIEGSFTKVLVVMLVIGYFILLITFKSVWLPLKAILMNLLSLGATYGILIFVFQYGYGAGVLGFTPADYVQNFVPILLLTLLFSLSTDYEVFLISRIKEEYEKSGDNEESVATGLQATAPMISGAAMLMIAVFGAFTITSVLPIQQLGLGMAVAIAIDATIIRLILVPVSMKLLGNLNWWFPNKKVKQQKVISK</sequence>
<feature type="transmembrane region" description="Helical" evidence="6">
    <location>
        <begin position="597"/>
        <end position="615"/>
    </location>
</feature>
<dbReference type="PANTHER" id="PTHR33406:SF13">
    <property type="entry name" value="MEMBRANE PROTEIN YDFJ"/>
    <property type="match status" value="1"/>
</dbReference>
<keyword evidence="3 6" id="KW-0812">Transmembrane</keyword>
<keyword evidence="9" id="KW-1185">Reference proteome</keyword>
<comment type="subcellular location">
    <subcellularLocation>
        <location evidence="1">Cell membrane</location>
        <topology evidence="1">Multi-pass membrane protein</topology>
    </subcellularLocation>
</comment>
<dbReference type="KEGG" id="blen:NCTC4824_03890"/>
<dbReference type="Proteomes" id="UP000249134">
    <property type="component" value="Chromosome 1"/>
</dbReference>
<dbReference type="GO" id="GO:0005886">
    <property type="term" value="C:plasma membrane"/>
    <property type="evidence" value="ECO:0007669"/>
    <property type="project" value="UniProtKB-SubCell"/>
</dbReference>
<feature type="transmembrane region" description="Helical" evidence="6">
    <location>
        <begin position="319"/>
        <end position="341"/>
    </location>
</feature>
<dbReference type="InterPro" id="IPR050545">
    <property type="entry name" value="Mycobact_MmpL"/>
</dbReference>